<protein>
    <submittedName>
        <fullName evidence="5">Unannotated protein</fullName>
    </submittedName>
</protein>
<dbReference type="PANTHER" id="PTHR30563">
    <property type="entry name" value="DNA RECOMBINATION PROTEIN RMUC"/>
    <property type="match status" value="1"/>
</dbReference>
<sequence>MEIVIAVIAALVVGGVIGIIVVRAVKPEASGGADVNSAIQAAVEGQRLQANAERDQAVQAAVQMAVAQLQQMNKAARQSESESVKGELDLRAQRVSLDYQAVTEQLKDVTKMVQKFEQEGSERFGSVASALEQTNHLSETLNTTASELKRVLSSGQARGQWGERMAEDILQLHGFVEGIQYRKQLTIEPGRPDYTFNLPGETKLYMDVKFPLDNYSLFVSAETDPERDAARKQFLTDVKNHVKGLASRSYSESSSDTTIDFVLLFVPNEAVYKFIHEEDSSIINDALNKKLVICSPITLYAVLGVINQATKSFEIEKSAQELMVLLGKFESEWKKFVEQMAKVGKNLDTAKTSFGDLEGVRQRKLDDAMNKVQDLKRGALGAAGETPASSSSDTELEA</sequence>
<evidence type="ECO:0000256" key="4">
    <source>
        <dbReference type="SAM" id="MobiDB-lite"/>
    </source>
</evidence>
<feature type="compositionally biased region" description="Polar residues" evidence="4">
    <location>
        <begin position="387"/>
        <end position="398"/>
    </location>
</feature>
<dbReference type="PANTHER" id="PTHR30563:SF0">
    <property type="entry name" value="DNA RECOMBINATION PROTEIN RMUC"/>
    <property type="match status" value="1"/>
</dbReference>
<dbReference type="EMBL" id="CAFBPQ010000002">
    <property type="protein sequence ID" value="CAB5013571.1"/>
    <property type="molecule type" value="Genomic_DNA"/>
</dbReference>
<accession>A0A6J7FIM1</accession>
<dbReference type="Pfam" id="PF02646">
    <property type="entry name" value="RmuC"/>
    <property type="match status" value="1"/>
</dbReference>
<name>A0A6J7FIM1_9ZZZZ</name>
<dbReference type="InterPro" id="IPR003798">
    <property type="entry name" value="DNA_recombination_RmuC"/>
</dbReference>
<evidence type="ECO:0000256" key="3">
    <source>
        <dbReference type="SAM" id="Coils"/>
    </source>
</evidence>
<evidence type="ECO:0000256" key="2">
    <source>
        <dbReference type="ARBA" id="ARBA00023172"/>
    </source>
</evidence>
<dbReference type="GO" id="GO:0006310">
    <property type="term" value="P:DNA recombination"/>
    <property type="evidence" value="ECO:0007669"/>
    <property type="project" value="UniProtKB-KW"/>
</dbReference>
<feature type="region of interest" description="Disordered" evidence="4">
    <location>
        <begin position="376"/>
        <end position="398"/>
    </location>
</feature>
<evidence type="ECO:0000256" key="1">
    <source>
        <dbReference type="ARBA" id="ARBA00023054"/>
    </source>
</evidence>
<evidence type="ECO:0000313" key="7">
    <source>
        <dbReference type="EMBL" id="CAB5013571.1"/>
    </source>
</evidence>
<evidence type="ECO:0000313" key="6">
    <source>
        <dbReference type="EMBL" id="CAB4972400.1"/>
    </source>
</evidence>
<evidence type="ECO:0000313" key="5">
    <source>
        <dbReference type="EMBL" id="CAB4895227.1"/>
    </source>
</evidence>
<dbReference type="EMBL" id="CAFBOF010000007">
    <property type="protein sequence ID" value="CAB4972400.1"/>
    <property type="molecule type" value="Genomic_DNA"/>
</dbReference>
<gene>
    <name evidence="5" type="ORF">UFOPK3605_00157</name>
    <name evidence="6" type="ORF">UFOPK3897_00548</name>
    <name evidence="7" type="ORF">UFOPK4121_00193</name>
</gene>
<feature type="coiled-coil region" evidence="3">
    <location>
        <begin position="62"/>
        <end position="119"/>
    </location>
</feature>
<proteinExistence type="predicted"/>
<reference evidence="5" key="1">
    <citation type="submission" date="2020-05" db="EMBL/GenBank/DDBJ databases">
        <authorList>
            <person name="Chiriac C."/>
            <person name="Salcher M."/>
            <person name="Ghai R."/>
            <person name="Kavagutti S V."/>
        </authorList>
    </citation>
    <scope>NUCLEOTIDE SEQUENCE</scope>
</reference>
<dbReference type="AlphaFoldDB" id="A0A6J7FIM1"/>
<dbReference type="EMBL" id="CAFBMM010000002">
    <property type="protein sequence ID" value="CAB4895227.1"/>
    <property type="molecule type" value="Genomic_DNA"/>
</dbReference>
<organism evidence="5">
    <name type="scientific">freshwater metagenome</name>
    <dbReference type="NCBI Taxonomy" id="449393"/>
    <lineage>
        <taxon>unclassified sequences</taxon>
        <taxon>metagenomes</taxon>
        <taxon>ecological metagenomes</taxon>
    </lineage>
</organism>
<keyword evidence="2" id="KW-0233">DNA recombination</keyword>
<keyword evidence="1 3" id="KW-0175">Coiled coil</keyword>